<feature type="region of interest" description="Disordered" evidence="1">
    <location>
        <begin position="184"/>
        <end position="215"/>
    </location>
</feature>
<proteinExistence type="predicted"/>
<accession>A0A2B4S085</accession>
<organism evidence="3 4">
    <name type="scientific">Stylophora pistillata</name>
    <name type="common">Smooth cauliflower coral</name>
    <dbReference type="NCBI Taxonomy" id="50429"/>
    <lineage>
        <taxon>Eukaryota</taxon>
        <taxon>Metazoa</taxon>
        <taxon>Cnidaria</taxon>
        <taxon>Anthozoa</taxon>
        <taxon>Hexacorallia</taxon>
        <taxon>Scleractinia</taxon>
        <taxon>Astrocoeniina</taxon>
        <taxon>Pocilloporidae</taxon>
        <taxon>Stylophora</taxon>
    </lineage>
</organism>
<evidence type="ECO:0000313" key="4">
    <source>
        <dbReference type="Proteomes" id="UP000225706"/>
    </source>
</evidence>
<dbReference type="Proteomes" id="UP000225706">
    <property type="component" value="Unassembled WGS sequence"/>
</dbReference>
<reference evidence="4" key="1">
    <citation type="journal article" date="2017" name="bioRxiv">
        <title>Comparative analysis of the genomes of Stylophora pistillata and Acropora digitifera provides evidence for extensive differences between species of corals.</title>
        <authorList>
            <person name="Voolstra C.R."/>
            <person name="Li Y."/>
            <person name="Liew Y.J."/>
            <person name="Baumgarten S."/>
            <person name="Zoccola D."/>
            <person name="Flot J.-F."/>
            <person name="Tambutte S."/>
            <person name="Allemand D."/>
            <person name="Aranda M."/>
        </authorList>
    </citation>
    <scope>NUCLEOTIDE SEQUENCE [LARGE SCALE GENOMIC DNA]</scope>
</reference>
<feature type="transmembrane region" description="Helical" evidence="2">
    <location>
        <begin position="78"/>
        <end position="99"/>
    </location>
</feature>
<name>A0A2B4S085_STYPI</name>
<protein>
    <submittedName>
        <fullName evidence="3">Uncharacterized protein</fullName>
    </submittedName>
</protein>
<keyword evidence="2" id="KW-0472">Membrane</keyword>
<keyword evidence="2" id="KW-1133">Transmembrane helix</keyword>
<comment type="caution">
    <text evidence="3">The sequence shown here is derived from an EMBL/GenBank/DDBJ whole genome shotgun (WGS) entry which is preliminary data.</text>
</comment>
<dbReference type="OrthoDB" id="5963434at2759"/>
<evidence type="ECO:0000313" key="3">
    <source>
        <dbReference type="EMBL" id="PFX21987.1"/>
    </source>
</evidence>
<evidence type="ECO:0000256" key="2">
    <source>
        <dbReference type="SAM" id="Phobius"/>
    </source>
</evidence>
<dbReference type="EMBL" id="LSMT01000255">
    <property type="protein sequence ID" value="PFX21987.1"/>
    <property type="molecule type" value="Genomic_DNA"/>
</dbReference>
<keyword evidence="4" id="KW-1185">Reference proteome</keyword>
<keyword evidence="2" id="KW-0812">Transmembrane</keyword>
<gene>
    <name evidence="3" type="ORF">AWC38_SpisGene13503</name>
</gene>
<dbReference type="AlphaFoldDB" id="A0A2B4S085"/>
<sequence>MGLPVRSVRKAEKLEAGLIQQAQMQELSEVWYHGYHRRSLIGSSRLYKTAVAIVVFILCGILMVVVGVTNNSSHMKTGGYTMCCFGLLAGLCFIGIRYIKKRASGLENTTEGNESPLTRSVEYIELLLREGQMDNSEAQTRGLSTSRRELNFLLTRILGYPPSYEEVTTNDTHDTRTQAQCDPPPCYTDDEMLADANLSPPSYETVASGTVSSEV</sequence>
<feature type="transmembrane region" description="Helical" evidence="2">
    <location>
        <begin position="46"/>
        <end position="66"/>
    </location>
</feature>
<feature type="compositionally biased region" description="Polar residues" evidence="1">
    <location>
        <begin position="199"/>
        <end position="215"/>
    </location>
</feature>
<evidence type="ECO:0000256" key="1">
    <source>
        <dbReference type="SAM" id="MobiDB-lite"/>
    </source>
</evidence>